<evidence type="ECO:0000313" key="3">
    <source>
        <dbReference type="EMBL" id="CUU59914.1"/>
    </source>
</evidence>
<evidence type="ECO:0000256" key="1">
    <source>
        <dbReference type="ARBA" id="ARBA00006484"/>
    </source>
</evidence>
<dbReference type="PRINTS" id="PR00081">
    <property type="entry name" value="GDHRDH"/>
</dbReference>
<dbReference type="PANTHER" id="PTHR43639">
    <property type="entry name" value="OXIDOREDUCTASE, SHORT-CHAIN DEHYDROGENASE/REDUCTASE FAMILY (AFU_ORTHOLOGUE AFUA_5G02870)"/>
    <property type="match status" value="1"/>
</dbReference>
<dbReference type="PRINTS" id="PR00080">
    <property type="entry name" value="SDRFAMILY"/>
</dbReference>
<dbReference type="RefSeq" id="WP_091284351.1">
    <property type="nucleotide sequence ID" value="NZ_FAOZ01000033.1"/>
</dbReference>
<keyword evidence="4" id="KW-1185">Reference proteome</keyword>
<dbReference type="AlphaFoldDB" id="A0A0S4QZN1"/>
<sequence length="268" mass="28172">MSVSHGFNATATARPAPRVAVVTGASSGIGRSTAIQIARRGTGVILTSHGNQAGGRETVSMIEKDGGTAVALPLDVGCSADFPAFRDSVAAALRETWQRESFDFLVNNAGFGQMAMFEDTTEQMFDELVRVLLKGPYFLTQTLLPLLADGGAVINTTSNAARFSGLEAGYSAYGKMKGGLVVLTRYLAKELSARGIRVNSVSPGATRTRIADDAFARHPEVIPPIAARTALGRLGEPEDIGLAIAALLGEEGRWITAQDIEVSGGYNL</sequence>
<dbReference type="EMBL" id="FAOZ01000033">
    <property type="protein sequence ID" value="CUU59914.1"/>
    <property type="molecule type" value="Genomic_DNA"/>
</dbReference>
<proteinExistence type="inferred from homology"/>
<gene>
    <name evidence="3" type="ORF">Ga0074812_13338</name>
</gene>
<comment type="similarity">
    <text evidence="1">Belongs to the short-chain dehydrogenases/reductases (SDR) family.</text>
</comment>
<name>A0A0S4QZN1_9ACTN</name>
<dbReference type="Proteomes" id="UP000198802">
    <property type="component" value="Unassembled WGS sequence"/>
</dbReference>
<dbReference type="Gene3D" id="3.40.50.720">
    <property type="entry name" value="NAD(P)-binding Rossmann-like Domain"/>
    <property type="match status" value="1"/>
</dbReference>
<organism evidence="3 4">
    <name type="scientific">Parafrankia irregularis</name>
    <dbReference type="NCBI Taxonomy" id="795642"/>
    <lineage>
        <taxon>Bacteria</taxon>
        <taxon>Bacillati</taxon>
        <taxon>Actinomycetota</taxon>
        <taxon>Actinomycetes</taxon>
        <taxon>Frankiales</taxon>
        <taxon>Frankiaceae</taxon>
        <taxon>Parafrankia</taxon>
    </lineage>
</organism>
<reference evidence="4" key="1">
    <citation type="submission" date="2015-11" db="EMBL/GenBank/DDBJ databases">
        <authorList>
            <person name="Varghese N."/>
        </authorList>
    </citation>
    <scope>NUCLEOTIDE SEQUENCE [LARGE SCALE GENOMIC DNA]</scope>
    <source>
        <strain evidence="4">DSM 45899</strain>
    </source>
</reference>
<evidence type="ECO:0000256" key="2">
    <source>
        <dbReference type="ARBA" id="ARBA00023002"/>
    </source>
</evidence>
<dbReference type="InterPro" id="IPR036291">
    <property type="entry name" value="NAD(P)-bd_dom_sf"/>
</dbReference>
<accession>A0A0S4QZN1</accession>
<dbReference type="InterPro" id="IPR002347">
    <property type="entry name" value="SDR_fam"/>
</dbReference>
<dbReference type="Pfam" id="PF13561">
    <property type="entry name" value="adh_short_C2"/>
    <property type="match status" value="1"/>
</dbReference>
<dbReference type="GO" id="GO:0016491">
    <property type="term" value="F:oxidoreductase activity"/>
    <property type="evidence" value="ECO:0007669"/>
    <property type="project" value="UniProtKB-KW"/>
</dbReference>
<protein>
    <submittedName>
        <fullName evidence="3">NAD(P)-dependent dehydrogenase, short-chain alcohol dehydrogenase family</fullName>
    </submittedName>
</protein>
<dbReference type="SUPFAM" id="SSF51735">
    <property type="entry name" value="NAD(P)-binding Rossmann-fold domains"/>
    <property type="match status" value="1"/>
</dbReference>
<keyword evidence="2" id="KW-0560">Oxidoreductase</keyword>
<dbReference type="PANTHER" id="PTHR43639:SF1">
    <property type="entry name" value="SHORT-CHAIN DEHYDROGENASE_REDUCTASE FAMILY PROTEIN"/>
    <property type="match status" value="1"/>
</dbReference>
<evidence type="ECO:0000313" key="4">
    <source>
        <dbReference type="Proteomes" id="UP000198802"/>
    </source>
</evidence>